<dbReference type="Proteomes" id="UP000274346">
    <property type="component" value="Chromosome"/>
</dbReference>
<dbReference type="SUPFAM" id="SSF55120">
    <property type="entry name" value="Pseudouridine synthase"/>
    <property type="match status" value="1"/>
</dbReference>
<dbReference type="GO" id="GO:0140098">
    <property type="term" value="F:catalytic activity, acting on RNA"/>
    <property type="evidence" value="ECO:0007669"/>
    <property type="project" value="UniProtKB-ARBA"/>
</dbReference>
<accession>A0A3P8JE43</accession>
<evidence type="ECO:0000259" key="2">
    <source>
        <dbReference type="Pfam" id="PF04287"/>
    </source>
</evidence>
<name>A0A3P8JE43_RAOTE</name>
<dbReference type="InterPro" id="IPR007384">
    <property type="entry name" value="UCP006257"/>
</dbReference>
<dbReference type="GO" id="GO:0006396">
    <property type="term" value="P:RNA processing"/>
    <property type="evidence" value="ECO:0007669"/>
    <property type="project" value="UniProtKB-ARBA"/>
</dbReference>
<comment type="similarity">
    <text evidence="1">To the N-terminal of E.carotovora exoenzyme regulation regulon ORF1. The C-terminal part is colinear with YqcB.</text>
</comment>
<dbReference type="FunFam" id="1.20.1440.40:FF:000001">
    <property type="entry name" value="DUF446 domain protein"/>
    <property type="match status" value="1"/>
</dbReference>
<evidence type="ECO:0000256" key="1">
    <source>
        <dbReference type="ARBA" id="ARBA00060999"/>
    </source>
</evidence>
<dbReference type="GO" id="GO:0001522">
    <property type="term" value="P:pseudouridine synthesis"/>
    <property type="evidence" value="ECO:0007669"/>
    <property type="project" value="InterPro"/>
</dbReference>
<proteinExistence type="predicted"/>
<dbReference type="PANTHER" id="PTHR39586:SF1">
    <property type="entry name" value="CYTOPLASMIC PROTEIN"/>
    <property type="match status" value="1"/>
</dbReference>
<dbReference type="InterPro" id="IPR020103">
    <property type="entry name" value="PsdUridine_synth_cat_dom_sf"/>
</dbReference>
<dbReference type="GO" id="GO:0044010">
    <property type="term" value="P:single-species biofilm formation"/>
    <property type="evidence" value="ECO:0007669"/>
    <property type="project" value="TreeGrafter"/>
</dbReference>
<organism evidence="3 4">
    <name type="scientific">Raoultella terrigena</name>
    <name type="common">Klebsiella terrigena</name>
    <dbReference type="NCBI Taxonomy" id="577"/>
    <lineage>
        <taxon>Bacteria</taxon>
        <taxon>Pseudomonadati</taxon>
        <taxon>Pseudomonadota</taxon>
        <taxon>Gammaproteobacteria</taxon>
        <taxon>Enterobacterales</taxon>
        <taxon>Enterobacteriaceae</taxon>
        <taxon>Klebsiella/Raoultella group</taxon>
        <taxon>Raoultella</taxon>
    </lineage>
</organism>
<dbReference type="Gene3D" id="1.20.1440.40">
    <property type="entry name" value="YqcC-like"/>
    <property type="match status" value="1"/>
</dbReference>
<dbReference type="EMBL" id="LR131271">
    <property type="protein sequence ID" value="VDR25058.1"/>
    <property type="molecule type" value="Genomic_DNA"/>
</dbReference>
<evidence type="ECO:0000313" key="4">
    <source>
        <dbReference type="Proteomes" id="UP000274346"/>
    </source>
</evidence>
<reference evidence="3 4" key="1">
    <citation type="submission" date="2018-12" db="EMBL/GenBank/DDBJ databases">
        <authorList>
            <consortium name="Pathogen Informatics"/>
        </authorList>
    </citation>
    <scope>NUCLEOTIDE SEQUENCE [LARGE SCALE GENOMIC DNA]</scope>
    <source>
        <strain evidence="3 4">NCTC13098</strain>
    </source>
</reference>
<dbReference type="Pfam" id="PF04287">
    <property type="entry name" value="DUF446"/>
    <property type="match status" value="1"/>
</dbReference>
<gene>
    <name evidence="3" type="primary">yqcC</name>
    <name evidence="3" type="ORF">NCTC13098_01364</name>
</gene>
<dbReference type="InterPro" id="IPR023376">
    <property type="entry name" value="YqcC-like_dom"/>
</dbReference>
<dbReference type="GO" id="GO:0003723">
    <property type="term" value="F:RNA binding"/>
    <property type="evidence" value="ECO:0007669"/>
    <property type="project" value="InterPro"/>
</dbReference>
<dbReference type="KEGG" id="rtg:NCTC13098_01364"/>
<protein>
    <submittedName>
        <fullName evidence="3">tRNA pseudouridine synthase C</fullName>
    </submittedName>
</protein>
<evidence type="ECO:0000313" key="3">
    <source>
        <dbReference type="EMBL" id="VDR25058.1"/>
    </source>
</evidence>
<dbReference type="InterPro" id="IPR036814">
    <property type="entry name" value="YqcC-like_sf"/>
</dbReference>
<dbReference type="PANTHER" id="PTHR39586">
    <property type="entry name" value="CYTOPLASMIC PROTEIN-RELATED"/>
    <property type="match status" value="1"/>
</dbReference>
<dbReference type="SUPFAM" id="SSF158452">
    <property type="entry name" value="YqcC-like"/>
    <property type="match status" value="1"/>
</dbReference>
<dbReference type="AlphaFoldDB" id="A0A3P8JE43"/>
<sequence length="140" mass="16167">MTLHLSVRERLHAIEALLRETQYWQENAPQSSAFASDSPFCMDTMEPLEWLQWVLIPRMHQLLDAEQPLPQSFAVAPYYEMALDAAHPLRESRAGGAAAAGYPFCERRRLMLEIIYQDEWLVAVNKPSGWLVHRSWLGSR</sequence>
<dbReference type="GO" id="GO:0009982">
    <property type="term" value="F:pseudouridine synthase activity"/>
    <property type="evidence" value="ECO:0007669"/>
    <property type="project" value="InterPro"/>
</dbReference>
<feature type="domain" description="YqcC-like" evidence="2">
    <location>
        <begin position="7"/>
        <end position="88"/>
    </location>
</feature>